<protein>
    <recommendedName>
        <fullName evidence="3">Hpr(Ser) kinase/phosphatase</fullName>
    </recommendedName>
</protein>
<comment type="caution">
    <text evidence="1">The sequence shown here is derived from an EMBL/GenBank/DDBJ whole genome shotgun (WGS) entry which is preliminary data.</text>
</comment>
<dbReference type="Proteomes" id="UP000642809">
    <property type="component" value="Unassembled WGS sequence"/>
</dbReference>
<dbReference type="AlphaFoldDB" id="A0A8J3G5H2"/>
<dbReference type="Gene3D" id="3.40.50.300">
    <property type="entry name" value="P-loop containing nucleotide triphosphate hydrolases"/>
    <property type="match status" value="1"/>
</dbReference>
<evidence type="ECO:0000313" key="1">
    <source>
        <dbReference type="EMBL" id="GHB37007.1"/>
    </source>
</evidence>
<proteinExistence type="predicted"/>
<evidence type="ECO:0008006" key="3">
    <source>
        <dbReference type="Google" id="ProtNLM"/>
    </source>
</evidence>
<dbReference type="InterPro" id="IPR027417">
    <property type="entry name" value="P-loop_NTPase"/>
</dbReference>
<gene>
    <name evidence="1" type="ORF">GCM10008106_17860</name>
</gene>
<accession>A0A8J3G5H2</accession>
<name>A0A8J3G5H2_9BACT</name>
<organism evidence="1 2">
    <name type="scientific">Mongoliitalea lutea</name>
    <dbReference type="NCBI Taxonomy" id="849756"/>
    <lineage>
        <taxon>Bacteria</taxon>
        <taxon>Pseudomonadati</taxon>
        <taxon>Bacteroidota</taxon>
        <taxon>Cytophagia</taxon>
        <taxon>Cytophagales</taxon>
        <taxon>Cyclobacteriaceae</taxon>
        <taxon>Mongoliitalea</taxon>
    </lineage>
</organism>
<reference evidence="1" key="2">
    <citation type="submission" date="2020-09" db="EMBL/GenBank/DDBJ databases">
        <authorList>
            <person name="Sun Q."/>
            <person name="Kim S."/>
        </authorList>
    </citation>
    <scope>NUCLEOTIDE SEQUENCE</scope>
    <source>
        <strain evidence="1">KCTC 23224</strain>
    </source>
</reference>
<reference evidence="1" key="1">
    <citation type="journal article" date="2014" name="Int. J. Syst. Evol. Microbiol.">
        <title>Complete genome sequence of Corynebacterium casei LMG S-19264T (=DSM 44701T), isolated from a smear-ripened cheese.</title>
        <authorList>
            <consortium name="US DOE Joint Genome Institute (JGI-PGF)"/>
            <person name="Walter F."/>
            <person name="Albersmeier A."/>
            <person name="Kalinowski J."/>
            <person name="Ruckert C."/>
        </authorList>
    </citation>
    <scope>NUCLEOTIDE SEQUENCE</scope>
    <source>
        <strain evidence="1">KCTC 23224</strain>
    </source>
</reference>
<dbReference type="SUPFAM" id="SSF53795">
    <property type="entry name" value="PEP carboxykinase-like"/>
    <property type="match status" value="1"/>
</dbReference>
<dbReference type="RefSeq" id="WP_189580952.1">
    <property type="nucleotide sequence ID" value="NZ_BMYF01000009.1"/>
</dbReference>
<sequence>MYYKVFGLICQSAIELPALLEVPYSEALEVDFSVTLVKDLPVFNQSPVVIKPFSQYNSQEFKYSVPEVAEYLVQNGNSILIKPLCEDWESILLFFNSNALAALLYQRNLIPFHVSGILDADGCAWLFAAHSRTGKSTTALKLKELGYRIFCDDTALIDIREKGCYAIPSYPLIRAWKNTLNNQAAYSLDDAYQIRVDVDKYGIPFHEEYFTDPVPLAGIVFLQIEGDSISIEQLSKAQGMQHLGNNIYRSQWINGMNKQLAQFKQLTGISAKTQFWMAKRPKDRNSFHEFAQEIADQILKSDEL</sequence>
<keyword evidence="2" id="KW-1185">Reference proteome</keyword>
<evidence type="ECO:0000313" key="2">
    <source>
        <dbReference type="Proteomes" id="UP000642809"/>
    </source>
</evidence>
<dbReference type="EMBL" id="BMYF01000009">
    <property type="protein sequence ID" value="GHB37007.1"/>
    <property type="molecule type" value="Genomic_DNA"/>
</dbReference>